<organism evidence="2 3">
    <name type="scientific">Ramalina farinacea</name>
    <dbReference type="NCBI Taxonomy" id="258253"/>
    <lineage>
        <taxon>Eukaryota</taxon>
        <taxon>Fungi</taxon>
        <taxon>Dikarya</taxon>
        <taxon>Ascomycota</taxon>
        <taxon>Pezizomycotina</taxon>
        <taxon>Lecanoromycetes</taxon>
        <taxon>OSLEUM clade</taxon>
        <taxon>Lecanoromycetidae</taxon>
        <taxon>Lecanorales</taxon>
        <taxon>Lecanorineae</taxon>
        <taxon>Ramalinaceae</taxon>
        <taxon>Ramalina</taxon>
    </lineage>
</organism>
<dbReference type="PANTHER" id="PTHR42060:SF1">
    <property type="entry name" value="NHL REPEAT-CONTAINING PROTEIN"/>
    <property type="match status" value="1"/>
</dbReference>
<evidence type="ECO:0000313" key="2">
    <source>
        <dbReference type="EMBL" id="MDI1487891.1"/>
    </source>
</evidence>
<dbReference type="PANTHER" id="PTHR42060">
    <property type="entry name" value="NHL REPEAT-CONTAINING PROTEIN-RELATED"/>
    <property type="match status" value="1"/>
</dbReference>
<comment type="caution">
    <text evidence="2">The sequence shown here is derived from an EMBL/GenBank/DDBJ whole genome shotgun (WGS) entry which is preliminary data.</text>
</comment>
<evidence type="ECO:0000256" key="1">
    <source>
        <dbReference type="SAM" id="SignalP"/>
    </source>
</evidence>
<evidence type="ECO:0000313" key="3">
    <source>
        <dbReference type="Proteomes" id="UP001161017"/>
    </source>
</evidence>
<keyword evidence="3" id="KW-1185">Reference proteome</keyword>
<protein>
    <submittedName>
        <fullName evidence="2">Uncharacterized protein</fullName>
    </submittedName>
</protein>
<dbReference type="SUPFAM" id="SSF63829">
    <property type="entry name" value="Calcium-dependent phosphotriesterase"/>
    <property type="match status" value="1"/>
</dbReference>
<dbReference type="Proteomes" id="UP001161017">
    <property type="component" value="Unassembled WGS sequence"/>
</dbReference>
<keyword evidence="1" id="KW-0732">Signal</keyword>
<accession>A0AA43TQR1</accession>
<gene>
    <name evidence="2" type="ORF">OHK93_007164</name>
</gene>
<dbReference type="AlphaFoldDB" id="A0AA43TQR1"/>
<feature type="chain" id="PRO_5041383796" evidence="1">
    <location>
        <begin position="24"/>
        <end position="341"/>
    </location>
</feature>
<name>A0AA43TQR1_9LECA</name>
<feature type="signal peptide" evidence="1">
    <location>
        <begin position="1"/>
        <end position="23"/>
    </location>
</feature>
<dbReference type="Gene3D" id="2.120.10.30">
    <property type="entry name" value="TolB, C-terminal domain"/>
    <property type="match status" value="1"/>
</dbReference>
<sequence length="341" mass="35922">METMFPLPTLLLPCLSILSCIIATPIPTPSTNLANTRDIYQFPNKGTWVENLAVRFNGQIIITRLDVPQIFQVNPFTPGQPPTLIAEFPGYLGTIGIAEVSPEIFAVAVGNYSVATRSNTPKSYAVWKVDMRSFNGQPGSAKTSKITDIPEAILLNGVTLLDGWDATVLVADSGLGVVYRVDTKAGTYEIVQDDATMKATGLGVNGLRVRNGNFFFTNGGKNTFTKVPINRDGTAAGAYQTIVTNTVGSFDDFALDILGDAFAAQGGGGNQIVKISRGGVETEVAGNINSTAIAGPTSARFGRTLRDLTTLYVTTNGGLTGPVDGTIVEGGKIVAVDVPIL</sequence>
<reference evidence="2" key="1">
    <citation type="journal article" date="2023" name="Genome Biol. Evol.">
        <title>First Whole Genome Sequence and Flow Cytometry Genome Size Data for the Lichen-Forming Fungus Ramalina farinacea (Ascomycota).</title>
        <authorList>
            <person name="Llewellyn T."/>
            <person name="Mian S."/>
            <person name="Hill R."/>
            <person name="Leitch I.J."/>
            <person name="Gaya E."/>
        </authorList>
    </citation>
    <scope>NUCLEOTIDE SEQUENCE</scope>
    <source>
        <strain evidence="2">LIQ254RAFAR</strain>
    </source>
</reference>
<dbReference type="InterPro" id="IPR052998">
    <property type="entry name" value="Hetero-Diels-Alderase-like"/>
</dbReference>
<dbReference type="EMBL" id="JAPUFD010000006">
    <property type="protein sequence ID" value="MDI1487891.1"/>
    <property type="molecule type" value="Genomic_DNA"/>
</dbReference>
<dbReference type="InterPro" id="IPR011042">
    <property type="entry name" value="6-blade_b-propeller_TolB-like"/>
</dbReference>
<proteinExistence type="predicted"/>